<evidence type="ECO:0000313" key="8">
    <source>
        <dbReference type="Proteomes" id="UP000250028"/>
    </source>
</evidence>
<comment type="subcellular location">
    <subcellularLocation>
        <location evidence="1">Cell membrane</location>
        <topology evidence="1">Multi-pass membrane protein</topology>
    </subcellularLocation>
</comment>
<evidence type="ECO:0000256" key="5">
    <source>
        <dbReference type="ARBA" id="ARBA00023136"/>
    </source>
</evidence>
<keyword evidence="8" id="KW-1185">Reference proteome</keyword>
<proteinExistence type="predicted"/>
<evidence type="ECO:0000259" key="6">
    <source>
        <dbReference type="Pfam" id="PF13396"/>
    </source>
</evidence>
<dbReference type="GO" id="GO:0005886">
    <property type="term" value="C:plasma membrane"/>
    <property type="evidence" value="ECO:0007669"/>
    <property type="project" value="UniProtKB-SubCell"/>
</dbReference>
<evidence type="ECO:0000256" key="1">
    <source>
        <dbReference type="ARBA" id="ARBA00004651"/>
    </source>
</evidence>
<evidence type="ECO:0000256" key="3">
    <source>
        <dbReference type="ARBA" id="ARBA00022692"/>
    </source>
</evidence>
<dbReference type="RefSeq" id="WP_109683773.1">
    <property type="nucleotide sequence ID" value="NZ_QGDN01000001.1"/>
</dbReference>
<protein>
    <submittedName>
        <fullName evidence="7">Phospholipase_D-nuclease N-terminal</fullName>
    </submittedName>
</protein>
<accession>A0A2Y8ZL05</accession>
<keyword evidence="4" id="KW-1133">Transmembrane helix</keyword>
<organism evidence="7 8">
    <name type="scientific">Branchiibius hedensis</name>
    <dbReference type="NCBI Taxonomy" id="672460"/>
    <lineage>
        <taxon>Bacteria</taxon>
        <taxon>Bacillati</taxon>
        <taxon>Actinomycetota</taxon>
        <taxon>Actinomycetes</taxon>
        <taxon>Micrococcales</taxon>
        <taxon>Dermacoccaceae</taxon>
        <taxon>Branchiibius</taxon>
    </lineage>
</organism>
<feature type="domain" description="Cardiolipin synthase N-terminal" evidence="6">
    <location>
        <begin position="26"/>
        <end position="69"/>
    </location>
</feature>
<sequence>MAKKKWSDLSTGQQAAVVAAGAVEVVLTAYALTDLVRRPASAVRGPKLLWAAGCFVQPLGPIAYLARGRR</sequence>
<keyword evidence="2" id="KW-1003">Cell membrane</keyword>
<dbReference type="EMBL" id="UESZ01000001">
    <property type="protein sequence ID" value="SSA33020.1"/>
    <property type="molecule type" value="Genomic_DNA"/>
</dbReference>
<dbReference type="AlphaFoldDB" id="A0A2Y8ZL05"/>
<evidence type="ECO:0000256" key="4">
    <source>
        <dbReference type="ARBA" id="ARBA00022989"/>
    </source>
</evidence>
<dbReference type="InterPro" id="IPR027379">
    <property type="entry name" value="CLS_N"/>
</dbReference>
<gene>
    <name evidence="7" type="ORF">SAMN04489750_0291</name>
</gene>
<evidence type="ECO:0000256" key="2">
    <source>
        <dbReference type="ARBA" id="ARBA00022475"/>
    </source>
</evidence>
<reference evidence="8" key="1">
    <citation type="submission" date="2016-10" db="EMBL/GenBank/DDBJ databases">
        <authorList>
            <person name="Varghese N."/>
            <person name="Submissions S."/>
        </authorList>
    </citation>
    <scope>NUCLEOTIDE SEQUENCE [LARGE SCALE GENOMIC DNA]</scope>
    <source>
        <strain evidence="8">DSM 22951</strain>
    </source>
</reference>
<keyword evidence="5" id="KW-0472">Membrane</keyword>
<keyword evidence="3" id="KW-0812">Transmembrane</keyword>
<dbReference type="Pfam" id="PF13396">
    <property type="entry name" value="PLDc_N"/>
    <property type="match status" value="1"/>
</dbReference>
<dbReference type="OrthoDB" id="5125307at2"/>
<evidence type="ECO:0000313" key="7">
    <source>
        <dbReference type="EMBL" id="SSA33020.1"/>
    </source>
</evidence>
<name>A0A2Y8ZL05_9MICO</name>
<dbReference type="Proteomes" id="UP000250028">
    <property type="component" value="Unassembled WGS sequence"/>
</dbReference>